<gene>
    <name evidence="1" type="ORF">SAMN04489725_1323</name>
</gene>
<protein>
    <submittedName>
        <fullName evidence="1">Uncharacterized protein</fullName>
    </submittedName>
</protein>
<accession>A0A1H2YBW0</accession>
<proteinExistence type="predicted"/>
<dbReference type="EMBL" id="FNOJ01000032">
    <property type="protein sequence ID" value="SDX02530.1"/>
    <property type="molecule type" value="Genomic_DNA"/>
</dbReference>
<evidence type="ECO:0000313" key="2">
    <source>
        <dbReference type="Proteomes" id="UP000182589"/>
    </source>
</evidence>
<dbReference type="Proteomes" id="UP000182589">
    <property type="component" value="Unassembled WGS sequence"/>
</dbReference>
<evidence type="ECO:0000313" key="1">
    <source>
        <dbReference type="EMBL" id="SDX02530.1"/>
    </source>
</evidence>
<sequence length="58" mass="6927">MRLVNETQARVLDWFYGTERSILNNLMHVCNGFVRKRHESKFKTLKYKVLALESLLND</sequence>
<organism evidence="1 2">
    <name type="scientific">Alicyclobacillus hesperidum</name>
    <dbReference type="NCBI Taxonomy" id="89784"/>
    <lineage>
        <taxon>Bacteria</taxon>
        <taxon>Bacillati</taxon>
        <taxon>Bacillota</taxon>
        <taxon>Bacilli</taxon>
        <taxon>Bacillales</taxon>
        <taxon>Alicyclobacillaceae</taxon>
        <taxon>Alicyclobacillus</taxon>
    </lineage>
</organism>
<dbReference type="AlphaFoldDB" id="A0A1H2YBW0"/>
<reference evidence="2" key="1">
    <citation type="submission" date="2016-10" db="EMBL/GenBank/DDBJ databases">
        <authorList>
            <person name="Varghese N."/>
        </authorList>
    </citation>
    <scope>NUCLEOTIDE SEQUENCE [LARGE SCALE GENOMIC DNA]</scope>
    <source>
        <strain evidence="2">DSM 12489</strain>
    </source>
</reference>
<keyword evidence="2" id="KW-1185">Reference proteome</keyword>
<name>A0A1H2YBW0_9BACL</name>